<keyword evidence="4" id="KW-0575">Peroxidase</keyword>
<sequence>MGLRLDRSAVAAGSGWSAMTRGFAVSAGSDIVEAAPGVSLQKARSWDEGVSSQFSTTPLKDIFKEKKVVIFGLPGAYTGVCSQQHVPSYKKNVDKFKAKGLTLSFIEFYGDFDGSFHKSLDLSLDLSAALLGHRSQRWSAYVVDGKIKNLNVEEAPSEFKVSGADVVLDQI</sequence>
<accession>A0A7I8J121</accession>
<name>A0A7I8J121_SPIIN</name>
<dbReference type="EMBL" id="LR743594">
    <property type="protein sequence ID" value="CAA2623993.1"/>
    <property type="molecule type" value="Genomic_DNA"/>
</dbReference>
<feature type="active site" description="Cysteine sulfenic acid (-SOH) intermediate" evidence="8">
    <location>
        <position position="81"/>
    </location>
</feature>
<evidence type="ECO:0000256" key="2">
    <source>
        <dbReference type="ARBA" id="ARBA00010505"/>
    </source>
</evidence>
<keyword evidence="11" id="KW-1185">Reference proteome</keyword>
<evidence type="ECO:0000256" key="8">
    <source>
        <dbReference type="PIRSR" id="PIRSR637944-1"/>
    </source>
</evidence>
<dbReference type="SUPFAM" id="SSF52833">
    <property type="entry name" value="Thioredoxin-like"/>
    <property type="match status" value="1"/>
</dbReference>
<reference evidence="10 11" key="1">
    <citation type="submission" date="2019-12" db="EMBL/GenBank/DDBJ databases">
        <authorList>
            <person name="Scholz U."/>
            <person name="Mascher M."/>
            <person name="Fiebig A."/>
        </authorList>
    </citation>
    <scope>NUCLEOTIDE SEQUENCE</scope>
</reference>
<comment type="similarity">
    <text evidence="2">Belongs to the peroxiredoxin family. Prx5 subfamily.</text>
</comment>
<dbReference type="Pfam" id="PF08534">
    <property type="entry name" value="Redoxin"/>
    <property type="match status" value="1"/>
</dbReference>
<dbReference type="Gene3D" id="3.40.30.10">
    <property type="entry name" value="Glutaredoxin"/>
    <property type="match status" value="2"/>
</dbReference>
<dbReference type="InterPro" id="IPR037944">
    <property type="entry name" value="PRX5-like"/>
</dbReference>
<dbReference type="InterPro" id="IPR013740">
    <property type="entry name" value="Redoxin"/>
</dbReference>
<proteinExistence type="inferred from homology"/>
<dbReference type="AlphaFoldDB" id="A0A7I8J121"/>
<organism evidence="10">
    <name type="scientific">Spirodela intermedia</name>
    <name type="common">Intermediate duckweed</name>
    <dbReference type="NCBI Taxonomy" id="51605"/>
    <lineage>
        <taxon>Eukaryota</taxon>
        <taxon>Viridiplantae</taxon>
        <taxon>Streptophyta</taxon>
        <taxon>Embryophyta</taxon>
        <taxon>Tracheophyta</taxon>
        <taxon>Spermatophyta</taxon>
        <taxon>Magnoliopsida</taxon>
        <taxon>Liliopsida</taxon>
        <taxon>Araceae</taxon>
        <taxon>Lemnoideae</taxon>
        <taxon>Spirodela</taxon>
    </lineage>
</organism>
<evidence type="ECO:0000313" key="10">
    <source>
        <dbReference type="EMBL" id="CAA2623993.1"/>
    </source>
</evidence>
<protein>
    <recommendedName>
        <fullName evidence="3">glutaredoxin-dependent peroxiredoxin</fullName>
        <ecNumber evidence="3">1.11.1.25</ecNumber>
    </recommendedName>
    <alternativeName>
        <fullName evidence="7">Glutaredoxin-dependent peroxiredoxin</fullName>
    </alternativeName>
</protein>
<evidence type="ECO:0000256" key="5">
    <source>
        <dbReference type="ARBA" id="ARBA00022862"/>
    </source>
</evidence>
<dbReference type="InterPro" id="IPR036249">
    <property type="entry name" value="Thioredoxin-like_sf"/>
</dbReference>
<dbReference type="GO" id="GO:0034599">
    <property type="term" value="P:cellular response to oxidative stress"/>
    <property type="evidence" value="ECO:0007669"/>
    <property type="project" value="InterPro"/>
</dbReference>
<feature type="domain" description="Redoxin" evidence="9">
    <location>
        <begin position="49"/>
        <end position="102"/>
    </location>
</feature>
<evidence type="ECO:0000259" key="9">
    <source>
        <dbReference type="Pfam" id="PF08534"/>
    </source>
</evidence>
<evidence type="ECO:0000256" key="3">
    <source>
        <dbReference type="ARBA" id="ARBA00013016"/>
    </source>
</evidence>
<comment type="catalytic activity">
    <reaction evidence="1">
        <text>[glutaredoxin]-dithiol + a hydroperoxide = [glutaredoxin]-disulfide + an alcohol + H2O</text>
        <dbReference type="Rhea" id="RHEA:62624"/>
        <dbReference type="Rhea" id="RHEA-COMP:10729"/>
        <dbReference type="Rhea" id="RHEA-COMP:10730"/>
        <dbReference type="ChEBI" id="CHEBI:15377"/>
        <dbReference type="ChEBI" id="CHEBI:29950"/>
        <dbReference type="ChEBI" id="CHEBI:30879"/>
        <dbReference type="ChEBI" id="CHEBI:35924"/>
        <dbReference type="ChEBI" id="CHEBI:50058"/>
        <dbReference type="EC" id="1.11.1.25"/>
    </reaction>
</comment>
<dbReference type="GO" id="GO:0042744">
    <property type="term" value="P:hydrogen peroxide catabolic process"/>
    <property type="evidence" value="ECO:0007669"/>
    <property type="project" value="TreeGrafter"/>
</dbReference>
<evidence type="ECO:0000313" key="11">
    <source>
        <dbReference type="Proteomes" id="UP001189122"/>
    </source>
</evidence>
<keyword evidence="5" id="KW-0049">Antioxidant</keyword>
<evidence type="ECO:0000256" key="6">
    <source>
        <dbReference type="ARBA" id="ARBA00023002"/>
    </source>
</evidence>
<dbReference type="PANTHER" id="PTHR10430:SF34">
    <property type="entry name" value="PEROXIREDOXIN-2F, MITOCHONDRIAL"/>
    <property type="match status" value="1"/>
</dbReference>
<dbReference type="EMBL" id="CACRZD030000007">
    <property type="protein sequence ID" value="CAA6663503.1"/>
    <property type="molecule type" value="Genomic_DNA"/>
</dbReference>
<dbReference type="EC" id="1.11.1.25" evidence="3"/>
<gene>
    <name evidence="10" type="ORF">SI7747_07009888</name>
</gene>
<dbReference type="PANTHER" id="PTHR10430">
    <property type="entry name" value="PEROXIREDOXIN"/>
    <property type="match status" value="1"/>
</dbReference>
<dbReference type="Proteomes" id="UP001189122">
    <property type="component" value="Unassembled WGS sequence"/>
</dbReference>
<evidence type="ECO:0000256" key="7">
    <source>
        <dbReference type="ARBA" id="ARBA00031688"/>
    </source>
</evidence>
<dbReference type="GO" id="GO:0045454">
    <property type="term" value="P:cell redox homeostasis"/>
    <property type="evidence" value="ECO:0007669"/>
    <property type="project" value="TreeGrafter"/>
</dbReference>
<evidence type="ECO:0000256" key="1">
    <source>
        <dbReference type="ARBA" id="ARBA00001711"/>
    </source>
</evidence>
<keyword evidence="6" id="KW-0560">Oxidoreductase</keyword>
<dbReference type="GO" id="GO:0008379">
    <property type="term" value="F:thioredoxin peroxidase activity"/>
    <property type="evidence" value="ECO:0007669"/>
    <property type="project" value="InterPro"/>
</dbReference>
<dbReference type="GO" id="GO:0005739">
    <property type="term" value="C:mitochondrion"/>
    <property type="evidence" value="ECO:0007669"/>
    <property type="project" value="TreeGrafter"/>
</dbReference>
<evidence type="ECO:0000256" key="4">
    <source>
        <dbReference type="ARBA" id="ARBA00022559"/>
    </source>
</evidence>